<reference evidence="1" key="2">
    <citation type="journal article" date="2015" name="Fish Shellfish Immunol.">
        <title>Early steps in the European eel (Anguilla anguilla)-Vibrio vulnificus interaction in the gills: Role of the RtxA13 toxin.</title>
        <authorList>
            <person name="Callol A."/>
            <person name="Pajuelo D."/>
            <person name="Ebbesson L."/>
            <person name="Teles M."/>
            <person name="MacKenzie S."/>
            <person name="Amaro C."/>
        </authorList>
    </citation>
    <scope>NUCLEOTIDE SEQUENCE</scope>
</reference>
<proteinExistence type="predicted"/>
<reference evidence="1" key="1">
    <citation type="submission" date="2014-11" db="EMBL/GenBank/DDBJ databases">
        <authorList>
            <person name="Amaro Gonzalez C."/>
        </authorList>
    </citation>
    <scope>NUCLEOTIDE SEQUENCE</scope>
</reference>
<name>A0A0E9WX24_ANGAN</name>
<dbReference type="AlphaFoldDB" id="A0A0E9WX24"/>
<dbReference type="EMBL" id="GBXM01013555">
    <property type="protein sequence ID" value="JAH95022.1"/>
    <property type="molecule type" value="Transcribed_RNA"/>
</dbReference>
<evidence type="ECO:0000313" key="1">
    <source>
        <dbReference type="EMBL" id="JAH95022.1"/>
    </source>
</evidence>
<organism evidence="1">
    <name type="scientific">Anguilla anguilla</name>
    <name type="common">European freshwater eel</name>
    <name type="synonym">Muraena anguilla</name>
    <dbReference type="NCBI Taxonomy" id="7936"/>
    <lineage>
        <taxon>Eukaryota</taxon>
        <taxon>Metazoa</taxon>
        <taxon>Chordata</taxon>
        <taxon>Craniata</taxon>
        <taxon>Vertebrata</taxon>
        <taxon>Euteleostomi</taxon>
        <taxon>Actinopterygii</taxon>
        <taxon>Neopterygii</taxon>
        <taxon>Teleostei</taxon>
        <taxon>Anguilliformes</taxon>
        <taxon>Anguillidae</taxon>
        <taxon>Anguilla</taxon>
    </lineage>
</organism>
<sequence length="74" mass="9070">MCHFTHIIQHARQDILTTVPREEELFNYISQEATFDYCPILDDNKKQKNKNNKDSFIFVHWCLWSVDHITWPYR</sequence>
<accession>A0A0E9WX24</accession>
<protein>
    <submittedName>
        <fullName evidence="1">Uncharacterized protein</fullName>
    </submittedName>
</protein>